<keyword evidence="3" id="KW-0677">Repeat</keyword>
<comment type="caution">
    <text evidence="9">The sequence shown here is derived from an EMBL/GenBank/DDBJ whole genome shotgun (WGS) entry which is preliminary data.</text>
</comment>
<reference evidence="9" key="1">
    <citation type="journal article" date="2020" name="mSystems">
        <title>Genome- and Community-Level Interaction Insights into Carbon Utilization and Element Cycling Functions of Hydrothermarchaeota in Hydrothermal Sediment.</title>
        <authorList>
            <person name="Zhou Z."/>
            <person name="Liu Y."/>
            <person name="Xu W."/>
            <person name="Pan J."/>
            <person name="Luo Z.H."/>
            <person name="Li M."/>
        </authorList>
    </citation>
    <scope>NUCLEOTIDE SEQUENCE [LARGE SCALE GENOMIC DNA]</scope>
    <source>
        <strain evidence="9">SpSt-776</strain>
    </source>
</reference>
<dbReference type="PANTHER" id="PTHR34701">
    <property type="entry name" value="TRANSCRIPTIONAL REGULATOR MRAZ"/>
    <property type="match status" value="1"/>
</dbReference>
<dbReference type="AlphaFoldDB" id="A0A7C3SK69"/>
<dbReference type="EMBL" id="DTHB01000060">
    <property type="protein sequence ID" value="HGB15680.1"/>
    <property type="molecule type" value="Genomic_DNA"/>
</dbReference>
<gene>
    <name evidence="7 9" type="primary">mraZ</name>
    <name evidence="9" type="ORF">ENV62_10660</name>
</gene>
<dbReference type="SUPFAM" id="SSF89447">
    <property type="entry name" value="AbrB/MazE/MraZ-like"/>
    <property type="match status" value="1"/>
</dbReference>
<evidence type="ECO:0000259" key="8">
    <source>
        <dbReference type="PROSITE" id="PS51740"/>
    </source>
</evidence>
<dbReference type="InterPro" id="IPR003444">
    <property type="entry name" value="MraZ"/>
</dbReference>
<evidence type="ECO:0000256" key="2">
    <source>
        <dbReference type="ARBA" id="ARBA00022490"/>
    </source>
</evidence>
<dbReference type="GO" id="GO:0009295">
    <property type="term" value="C:nucleoid"/>
    <property type="evidence" value="ECO:0007669"/>
    <property type="project" value="UniProtKB-SubCell"/>
</dbReference>
<dbReference type="CDD" id="cd16321">
    <property type="entry name" value="MraZ_C"/>
    <property type="match status" value="1"/>
</dbReference>
<feature type="domain" description="SpoVT-AbrB" evidence="8">
    <location>
        <begin position="5"/>
        <end position="50"/>
    </location>
</feature>
<dbReference type="GO" id="GO:2000143">
    <property type="term" value="P:negative regulation of DNA-templated transcription initiation"/>
    <property type="evidence" value="ECO:0007669"/>
    <property type="project" value="TreeGrafter"/>
</dbReference>
<dbReference type="InterPro" id="IPR035642">
    <property type="entry name" value="MraZ_N"/>
</dbReference>
<evidence type="ECO:0000256" key="6">
    <source>
        <dbReference type="ARBA" id="ARBA00023163"/>
    </source>
</evidence>
<feature type="domain" description="SpoVT-AbrB" evidence="8">
    <location>
        <begin position="79"/>
        <end position="122"/>
    </location>
</feature>
<keyword evidence="5 7" id="KW-0238">DNA-binding</keyword>
<accession>A0A7C3SK69</accession>
<dbReference type="GO" id="GO:0003700">
    <property type="term" value="F:DNA-binding transcription factor activity"/>
    <property type="evidence" value="ECO:0007669"/>
    <property type="project" value="UniProtKB-UniRule"/>
</dbReference>
<sequence length="144" mass="16961">MFTGSYFHIMDSKGRVSIPSRYRDILQERHDRQLILTNYDGYILAFPESEWVKVEAKLGELALFRKDLRAFQRFLISGVEYCPLDRQGRVLVPQNLRDYAKLSREVALVGAVRCFEIWDRAAFESHRKQLEESINDEVLHELLI</sequence>
<dbReference type="PANTHER" id="PTHR34701:SF1">
    <property type="entry name" value="TRANSCRIPTIONAL REGULATOR MRAZ"/>
    <property type="match status" value="1"/>
</dbReference>
<keyword evidence="6 7" id="KW-0804">Transcription</keyword>
<dbReference type="InterPro" id="IPR038619">
    <property type="entry name" value="MraZ_sf"/>
</dbReference>
<dbReference type="Pfam" id="PF02381">
    <property type="entry name" value="MraZ"/>
    <property type="match status" value="2"/>
</dbReference>
<comment type="similarity">
    <text evidence="7">Belongs to the MraZ family.</text>
</comment>
<dbReference type="InterPro" id="IPR037914">
    <property type="entry name" value="SpoVT-AbrB_sf"/>
</dbReference>
<dbReference type="NCBIfam" id="TIGR00242">
    <property type="entry name" value="division/cell wall cluster transcriptional repressor MraZ"/>
    <property type="match status" value="1"/>
</dbReference>
<dbReference type="InterPro" id="IPR007159">
    <property type="entry name" value="SpoVT-AbrB_dom"/>
</dbReference>
<protein>
    <recommendedName>
        <fullName evidence="1 7">Transcriptional regulator MraZ</fullName>
    </recommendedName>
</protein>
<evidence type="ECO:0000256" key="7">
    <source>
        <dbReference type="HAMAP-Rule" id="MF_01008"/>
    </source>
</evidence>
<comment type="subcellular location">
    <subcellularLocation>
        <location evidence="7">Cytoplasm</location>
        <location evidence="7">Nucleoid</location>
    </subcellularLocation>
</comment>
<organism evidence="9">
    <name type="scientific">Desulfobacca acetoxidans</name>
    <dbReference type="NCBI Taxonomy" id="60893"/>
    <lineage>
        <taxon>Bacteria</taxon>
        <taxon>Pseudomonadati</taxon>
        <taxon>Thermodesulfobacteriota</taxon>
        <taxon>Desulfobaccia</taxon>
        <taxon>Desulfobaccales</taxon>
        <taxon>Desulfobaccaceae</taxon>
        <taxon>Desulfobacca</taxon>
    </lineage>
</organism>
<dbReference type="HAMAP" id="MF_01008">
    <property type="entry name" value="MraZ"/>
    <property type="match status" value="1"/>
</dbReference>
<dbReference type="InterPro" id="IPR020603">
    <property type="entry name" value="MraZ_dom"/>
</dbReference>
<dbReference type="Gene3D" id="3.40.1550.20">
    <property type="entry name" value="Transcriptional regulator MraZ domain"/>
    <property type="match status" value="1"/>
</dbReference>
<evidence type="ECO:0000313" key="9">
    <source>
        <dbReference type="EMBL" id="HGB15680.1"/>
    </source>
</evidence>
<dbReference type="GO" id="GO:0000976">
    <property type="term" value="F:transcription cis-regulatory region binding"/>
    <property type="evidence" value="ECO:0007669"/>
    <property type="project" value="TreeGrafter"/>
</dbReference>
<keyword evidence="2 7" id="KW-0963">Cytoplasm</keyword>
<evidence type="ECO:0000256" key="1">
    <source>
        <dbReference type="ARBA" id="ARBA00013860"/>
    </source>
</evidence>
<proteinExistence type="inferred from homology"/>
<dbReference type="PROSITE" id="PS51740">
    <property type="entry name" value="SPOVT_ABRB"/>
    <property type="match status" value="2"/>
</dbReference>
<name>A0A7C3SK69_9BACT</name>
<dbReference type="CDD" id="cd16320">
    <property type="entry name" value="MraZ_N"/>
    <property type="match status" value="1"/>
</dbReference>
<keyword evidence="4 7" id="KW-0805">Transcription regulation</keyword>
<evidence type="ECO:0000256" key="4">
    <source>
        <dbReference type="ARBA" id="ARBA00023015"/>
    </source>
</evidence>
<evidence type="ECO:0000256" key="5">
    <source>
        <dbReference type="ARBA" id="ARBA00023125"/>
    </source>
</evidence>
<dbReference type="InterPro" id="IPR035644">
    <property type="entry name" value="MraZ_C"/>
</dbReference>
<evidence type="ECO:0000256" key="3">
    <source>
        <dbReference type="ARBA" id="ARBA00022737"/>
    </source>
</evidence>
<comment type="subunit">
    <text evidence="7">Forms oligomers.</text>
</comment>
<dbReference type="GO" id="GO:0005737">
    <property type="term" value="C:cytoplasm"/>
    <property type="evidence" value="ECO:0007669"/>
    <property type="project" value="UniProtKB-UniRule"/>
</dbReference>